<accession>A0A1I0WZQ8</accession>
<dbReference type="Proteomes" id="UP000198619">
    <property type="component" value="Unassembled WGS sequence"/>
</dbReference>
<organism evidence="6 7">
    <name type="scientific">Clostridium frigidicarnis</name>
    <dbReference type="NCBI Taxonomy" id="84698"/>
    <lineage>
        <taxon>Bacteria</taxon>
        <taxon>Bacillati</taxon>
        <taxon>Bacillota</taxon>
        <taxon>Clostridia</taxon>
        <taxon>Eubacteriales</taxon>
        <taxon>Clostridiaceae</taxon>
        <taxon>Clostridium</taxon>
    </lineage>
</organism>
<dbReference type="STRING" id="84698.SAMN04488528_1006146"/>
<keyword evidence="7" id="KW-1185">Reference proteome</keyword>
<feature type="chain" id="PRO_5038795866" evidence="5">
    <location>
        <begin position="21"/>
        <end position="298"/>
    </location>
</feature>
<dbReference type="OrthoDB" id="9810636at2"/>
<dbReference type="Pfam" id="PF01297">
    <property type="entry name" value="ZnuA"/>
    <property type="match status" value="1"/>
</dbReference>
<dbReference type="EMBL" id="FOKI01000006">
    <property type="protein sequence ID" value="SFA93373.1"/>
    <property type="molecule type" value="Genomic_DNA"/>
</dbReference>
<dbReference type="InterPro" id="IPR050492">
    <property type="entry name" value="Bact_metal-bind_prot9"/>
</dbReference>
<comment type="similarity">
    <text evidence="1 4">Belongs to the bacterial solute-binding protein 9 family.</text>
</comment>
<dbReference type="SUPFAM" id="SSF53807">
    <property type="entry name" value="Helical backbone' metal receptor"/>
    <property type="match status" value="1"/>
</dbReference>
<dbReference type="PRINTS" id="PR00690">
    <property type="entry name" value="ADHESNFAMILY"/>
</dbReference>
<evidence type="ECO:0000313" key="6">
    <source>
        <dbReference type="EMBL" id="SFA93373.1"/>
    </source>
</evidence>
<dbReference type="PANTHER" id="PTHR42953:SF3">
    <property type="entry name" value="HIGH-AFFINITY ZINC UPTAKE SYSTEM PROTEIN ZNUA"/>
    <property type="match status" value="1"/>
</dbReference>
<name>A0A1I0WZQ8_9CLOT</name>
<dbReference type="Gene3D" id="3.40.50.1980">
    <property type="entry name" value="Nitrogenase molybdenum iron protein domain"/>
    <property type="match status" value="2"/>
</dbReference>
<dbReference type="AlphaFoldDB" id="A0A1I0WZQ8"/>
<dbReference type="InterPro" id="IPR006128">
    <property type="entry name" value="Lipoprotein_PsaA-like"/>
</dbReference>
<dbReference type="InterPro" id="IPR006127">
    <property type="entry name" value="ZnuA-like"/>
</dbReference>
<evidence type="ECO:0000256" key="5">
    <source>
        <dbReference type="SAM" id="SignalP"/>
    </source>
</evidence>
<dbReference type="PANTHER" id="PTHR42953">
    <property type="entry name" value="HIGH-AFFINITY ZINC UPTAKE SYSTEM PROTEIN ZNUA-RELATED"/>
    <property type="match status" value="1"/>
</dbReference>
<evidence type="ECO:0000256" key="1">
    <source>
        <dbReference type="ARBA" id="ARBA00011028"/>
    </source>
</evidence>
<dbReference type="PRINTS" id="PR00691">
    <property type="entry name" value="ADHESINB"/>
</dbReference>
<protein>
    <submittedName>
        <fullName evidence="6">Zinc transport system substrate-binding protein</fullName>
    </submittedName>
</protein>
<dbReference type="PROSITE" id="PS51257">
    <property type="entry name" value="PROKAR_LIPOPROTEIN"/>
    <property type="match status" value="1"/>
</dbReference>
<evidence type="ECO:0000256" key="4">
    <source>
        <dbReference type="RuleBase" id="RU003512"/>
    </source>
</evidence>
<dbReference type="GO" id="GO:0007155">
    <property type="term" value="P:cell adhesion"/>
    <property type="evidence" value="ECO:0007669"/>
    <property type="project" value="InterPro"/>
</dbReference>
<proteinExistence type="inferred from homology"/>
<gene>
    <name evidence="6" type="ORF">SAMN04488528_1006146</name>
</gene>
<dbReference type="GO" id="GO:0030001">
    <property type="term" value="P:metal ion transport"/>
    <property type="evidence" value="ECO:0007669"/>
    <property type="project" value="InterPro"/>
</dbReference>
<evidence type="ECO:0000256" key="2">
    <source>
        <dbReference type="ARBA" id="ARBA00022448"/>
    </source>
</evidence>
<keyword evidence="2 4" id="KW-0813">Transport</keyword>
<sequence length="298" mass="33584">MKKKIYLGLSLILSFSMLTACGNKIAKEKSTDKIEVVTSFNAIYDIASKIGGDRIAIKNIVPKGTEAHDFEPKPKDMVDLNKADVFVYNGLGMEEWVDSTLKSINNDKLVVVEATKNTNLIKNKDSKEGEGHGEFDPHVWLSLQDSNIMARNIMEAFIKVDGENKEYYQGRYKEFSEGNAILLKEYEEKFSKIENKGFVTSHAAFAYLCRDFKLQQSSVAGIFNDGEPTSQKLSDMVNFCKENNVKTIFMESDGSEKVAQTIAKEINGNVEKINTLESEGSYLETMRENLEKIYNSLK</sequence>
<reference evidence="6 7" key="1">
    <citation type="submission" date="2016-10" db="EMBL/GenBank/DDBJ databases">
        <authorList>
            <person name="de Groot N.N."/>
        </authorList>
    </citation>
    <scope>NUCLEOTIDE SEQUENCE [LARGE SCALE GENOMIC DNA]</scope>
    <source>
        <strain evidence="6 7">DSM 12271</strain>
    </source>
</reference>
<evidence type="ECO:0000256" key="3">
    <source>
        <dbReference type="ARBA" id="ARBA00022729"/>
    </source>
</evidence>
<evidence type="ECO:0000313" key="7">
    <source>
        <dbReference type="Proteomes" id="UP000198619"/>
    </source>
</evidence>
<dbReference type="InterPro" id="IPR006129">
    <property type="entry name" value="AdhesinB"/>
</dbReference>
<feature type="signal peptide" evidence="5">
    <location>
        <begin position="1"/>
        <end position="20"/>
    </location>
</feature>
<dbReference type="RefSeq" id="WP_090039580.1">
    <property type="nucleotide sequence ID" value="NZ_FOKI01000006.1"/>
</dbReference>
<keyword evidence="3 5" id="KW-0732">Signal</keyword>
<dbReference type="GO" id="GO:0046872">
    <property type="term" value="F:metal ion binding"/>
    <property type="evidence" value="ECO:0007669"/>
    <property type="project" value="InterPro"/>
</dbReference>